<dbReference type="Proteomes" id="UP000270411">
    <property type="component" value="Chromosome 2"/>
</dbReference>
<proteinExistence type="predicted"/>
<dbReference type="OrthoDB" id="4371620at2"/>
<name>A0A3G8H7A4_9BURK</name>
<dbReference type="Pfam" id="PF08893">
    <property type="entry name" value="DUF1839"/>
    <property type="match status" value="1"/>
</dbReference>
<dbReference type="EMBL" id="CP033970">
    <property type="protein sequence ID" value="AZG16075.1"/>
    <property type="molecule type" value="Genomic_DNA"/>
</dbReference>
<dbReference type="KEGG" id="cpau:EHF44_21880"/>
<accession>A0A3G8H7A4</accession>
<gene>
    <name evidence="1" type="ORF">EHF44_21880</name>
</gene>
<dbReference type="AlphaFoldDB" id="A0A3G8H7A4"/>
<protein>
    <submittedName>
        <fullName evidence="1">DUF1839 family protein</fullName>
    </submittedName>
</protein>
<reference evidence="2" key="1">
    <citation type="submission" date="2018-11" db="EMBL/GenBank/DDBJ databases">
        <title>FDA dAtabase for Regulatory Grade micrObial Sequences (FDA-ARGOS): Supporting development and validation of Infectious Disease Dx tests.</title>
        <authorList>
            <person name="Goldberg B."/>
            <person name="Campos J."/>
            <person name="Tallon L."/>
            <person name="Sadzewicz L."/>
            <person name="Zhao X."/>
            <person name="Vavikolanu K."/>
            <person name="Mehta A."/>
            <person name="Aluvathingal J."/>
            <person name="Nadendla S."/>
            <person name="Geyer C."/>
            <person name="Nandy P."/>
            <person name="Yan Y."/>
            <person name="Sichtig H."/>
        </authorList>
    </citation>
    <scope>NUCLEOTIDE SEQUENCE [LARGE SCALE GENOMIC DNA]</scope>
    <source>
        <strain evidence="2">FDAARGOS_614</strain>
    </source>
</reference>
<evidence type="ECO:0000313" key="2">
    <source>
        <dbReference type="Proteomes" id="UP000270411"/>
    </source>
</evidence>
<dbReference type="InterPro" id="IPR014989">
    <property type="entry name" value="DUF1839"/>
</dbReference>
<sequence>MPGASGAPIRLAIRHGHGGHEMEQANALAPLADAPAPAQPPARPVVAPQRLLHGEASVWQETNCYMDVWIELLYGWHLDPRAALPFTVAQDYEGDHFTFFKYPQADLELLYGTVVQESAIYDTLEAHVAAQVRRGHAMLVEVDSFYLPDTRATAYRAAHVKTTIAIDAIDTGAQRLHYFHGLGRHTAEGDDYQGLMRLTPALQGDGNILFPYVECAKRVRAPLQGRALSNAVAQLLRRHLGRRPAESPVARWRAEFPEHVAAILARGDAYFHHYGFNLPRQLGANFEMLHHGLHWLGEHGHRAPPDVAGAALTIASECKVLQFRLARALARRRPDPCTESLDTLEAAYATVMAGLLASFGSVDPAHG</sequence>
<organism evidence="1 2">
    <name type="scientific">Cupriavidus pauculus</name>
    <dbReference type="NCBI Taxonomy" id="82633"/>
    <lineage>
        <taxon>Bacteria</taxon>
        <taxon>Pseudomonadati</taxon>
        <taxon>Pseudomonadota</taxon>
        <taxon>Betaproteobacteria</taxon>
        <taxon>Burkholderiales</taxon>
        <taxon>Burkholderiaceae</taxon>
        <taxon>Cupriavidus</taxon>
    </lineage>
</organism>
<evidence type="ECO:0000313" key="1">
    <source>
        <dbReference type="EMBL" id="AZG16075.1"/>
    </source>
</evidence>